<reference evidence="2 3" key="1">
    <citation type="journal article" date="2017" name="Int. J. Syst. Evol. Microbiol.">
        <title>Mucilaginibacterpsychrotolerans sp. nov., isolated from peatlands.</title>
        <authorList>
            <person name="Deng Y."/>
            <person name="Shen L."/>
            <person name="Xu B."/>
            <person name="Liu Y."/>
            <person name="Gu Z."/>
            <person name="Liu H."/>
            <person name="Zhou Y."/>
        </authorList>
    </citation>
    <scope>NUCLEOTIDE SEQUENCE [LARGE SCALE GENOMIC DNA]</scope>
    <source>
        <strain evidence="2 3">NH7-4</strain>
    </source>
</reference>
<dbReference type="EMBL" id="SOZE01000031">
    <property type="protein sequence ID" value="TFF34388.1"/>
    <property type="molecule type" value="Genomic_DNA"/>
</dbReference>
<dbReference type="InterPro" id="IPR027924">
    <property type="entry name" value="XkdF"/>
</dbReference>
<evidence type="ECO:0000259" key="1">
    <source>
        <dbReference type="Pfam" id="PF14550"/>
    </source>
</evidence>
<proteinExistence type="predicted"/>
<feature type="domain" description="Phage-like element PBSX protein XkdF" evidence="1">
    <location>
        <begin position="81"/>
        <end position="170"/>
    </location>
</feature>
<comment type="caution">
    <text evidence="2">The sequence shown here is derived from an EMBL/GenBank/DDBJ whole genome shotgun (WGS) entry which is preliminary data.</text>
</comment>
<evidence type="ECO:0000313" key="2">
    <source>
        <dbReference type="EMBL" id="TFF34388.1"/>
    </source>
</evidence>
<name>A0A4Y8S5X3_9SPHI</name>
<sequence>MKKLPLIELTINPDDNSFVSAVALVEHPAIESDFIAFSKNQRLENFSTNEERRELLGAAMIPDLPIYRNSEQSGEYVATFSKATVRQIAQVFAQKGFFNNTNIEHTLIPADSYIFQSYITDEAKGIAAPKGITVPDGTWIVGVKVLNDTVWQNIKDGSIKGFSVEGIFKMVDTQTTIALSQIPDLDTALDDFEALVNSLTD</sequence>
<dbReference type="AlphaFoldDB" id="A0A4Y8S5X3"/>
<evidence type="ECO:0000313" key="3">
    <source>
        <dbReference type="Proteomes" id="UP000297540"/>
    </source>
</evidence>
<gene>
    <name evidence="2" type="ORF">E2R66_22195</name>
</gene>
<protein>
    <recommendedName>
        <fullName evidence="1">Phage-like element PBSX protein XkdF domain-containing protein</fullName>
    </recommendedName>
</protein>
<organism evidence="2 3">
    <name type="scientific">Mucilaginibacter psychrotolerans</name>
    <dbReference type="NCBI Taxonomy" id="1524096"/>
    <lineage>
        <taxon>Bacteria</taxon>
        <taxon>Pseudomonadati</taxon>
        <taxon>Bacteroidota</taxon>
        <taxon>Sphingobacteriia</taxon>
        <taxon>Sphingobacteriales</taxon>
        <taxon>Sphingobacteriaceae</taxon>
        <taxon>Mucilaginibacter</taxon>
    </lineage>
</organism>
<dbReference type="Proteomes" id="UP000297540">
    <property type="component" value="Unassembled WGS sequence"/>
</dbReference>
<dbReference type="Pfam" id="PF14550">
    <property type="entry name" value="Peptidase_S78_2"/>
    <property type="match status" value="1"/>
</dbReference>
<accession>A0A4Y8S5X3</accession>
<keyword evidence="3" id="KW-1185">Reference proteome</keyword>
<dbReference type="RefSeq" id="WP_133234972.1">
    <property type="nucleotide sequence ID" value="NZ_SOZE01000031.1"/>
</dbReference>
<dbReference type="OrthoDB" id="1445418at2"/>